<organism evidence="1 2">
    <name type="scientific">Avena sativa</name>
    <name type="common">Oat</name>
    <dbReference type="NCBI Taxonomy" id="4498"/>
    <lineage>
        <taxon>Eukaryota</taxon>
        <taxon>Viridiplantae</taxon>
        <taxon>Streptophyta</taxon>
        <taxon>Embryophyta</taxon>
        <taxon>Tracheophyta</taxon>
        <taxon>Spermatophyta</taxon>
        <taxon>Magnoliopsida</taxon>
        <taxon>Liliopsida</taxon>
        <taxon>Poales</taxon>
        <taxon>Poaceae</taxon>
        <taxon>BOP clade</taxon>
        <taxon>Pooideae</taxon>
        <taxon>Poodae</taxon>
        <taxon>Poeae</taxon>
        <taxon>Poeae Chloroplast Group 1 (Aveneae type)</taxon>
        <taxon>Aveninae</taxon>
        <taxon>Avena</taxon>
    </lineage>
</organism>
<keyword evidence="2" id="KW-1185">Reference proteome</keyword>
<dbReference type="EnsemblPlants" id="AVESA.00010b.r2.5CG0908680.1">
    <property type="protein sequence ID" value="AVESA.00010b.r2.5CG0908680.1.CDS"/>
    <property type="gene ID" value="AVESA.00010b.r2.5CG0908680"/>
</dbReference>
<reference evidence="1" key="1">
    <citation type="submission" date="2021-05" db="EMBL/GenBank/DDBJ databases">
        <authorList>
            <person name="Scholz U."/>
            <person name="Mascher M."/>
            <person name="Fiebig A."/>
        </authorList>
    </citation>
    <scope>NUCLEOTIDE SEQUENCE [LARGE SCALE GENOMIC DNA]</scope>
</reference>
<dbReference type="Proteomes" id="UP001732700">
    <property type="component" value="Chromosome 5C"/>
</dbReference>
<proteinExistence type="predicted"/>
<sequence length="534" mass="62017">MDIDEIKPRQKEKEEELIQSQRGAIDRFVKKKSQVSSNNQSVDPSTLALDIIPYNDPVDGHTEPETNAEVEEDNVDINLNTSPIADVDDSCQHDIFDPRYWCSLDQKQLDILAQKGPRRDLSIKKCPKDRYSRRFSAEFYNRYLSNGEHCDRDWLVYYKELDKVFCFGCKLFTKGQQKGQLANDGCNNWTHISTRLKEHETSVDHILNMTNWYELRTRLKKHQTIDKAAQRQLEKEKDHWRKVLFRIVCIVKFLAKNNLAFRGSKSKLYEDSNGNFLGLVEMLAEFDPVIQEHVRRITNEETHAHYLDFKIQNKLLHLLAFSIRSEIIKKIKHAKYFSVILDCTPDASHQEQMSLIIRYVDLSSGHACIEESFLEFLDVNDTTGQGLFDVLENELKLLDLDINDVRGQGYDNGSNMKEKHQGVQKKLLNVNPRAFYYACGCHSLNLTLCDMAKTRGRAKDFFGIIQRIYTIFANSTKKWHILKDNISGWTLKSVSATRWESRVESVKSIRFQCVDIREALLQVSEIDKDPMTSS</sequence>
<evidence type="ECO:0000313" key="2">
    <source>
        <dbReference type="Proteomes" id="UP001732700"/>
    </source>
</evidence>
<reference evidence="1" key="2">
    <citation type="submission" date="2025-09" db="UniProtKB">
        <authorList>
            <consortium name="EnsemblPlants"/>
        </authorList>
    </citation>
    <scope>IDENTIFICATION</scope>
</reference>
<accession>A0ACD5Y5B1</accession>
<evidence type="ECO:0000313" key="1">
    <source>
        <dbReference type="EnsemblPlants" id="AVESA.00010b.r2.5CG0908680.1.CDS"/>
    </source>
</evidence>
<name>A0ACD5Y5B1_AVESA</name>
<protein>
    <submittedName>
        <fullName evidence="1">Uncharacterized protein</fullName>
    </submittedName>
</protein>